<dbReference type="InterPro" id="IPR036412">
    <property type="entry name" value="HAD-like_sf"/>
</dbReference>
<keyword evidence="1" id="KW-0378">Hydrolase</keyword>
<dbReference type="InterPro" id="IPR023214">
    <property type="entry name" value="HAD_sf"/>
</dbReference>
<accession>A0A9D1M534</accession>
<proteinExistence type="predicted"/>
<evidence type="ECO:0000313" key="2">
    <source>
        <dbReference type="Proteomes" id="UP000824107"/>
    </source>
</evidence>
<dbReference type="AlphaFoldDB" id="A0A9D1M534"/>
<name>A0A9D1M534_9PROT</name>
<dbReference type="InterPro" id="IPR006356">
    <property type="entry name" value="HAD-SF_hydro_IIA_hyp3"/>
</dbReference>
<evidence type="ECO:0000313" key="1">
    <source>
        <dbReference type="EMBL" id="HIU53784.1"/>
    </source>
</evidence>
<dbReference type="Pfam" id="PF13242">
    <property type="entry name" value="Hydrolase_like"/>
    <property type="match status" value="1"/>
</dbReference>
<dbReference type="GO" id="GO:0005737">
    <property type="term" value="C:cytoplasm"/>
    <property type="evidence" value="ECO:0007669"/>
    <property type="project" value="TreeGrafter"/>
</dbReference>
<comment type="caution">
    <text evidence="1">The sequence shown here is derived from an EMBL/GenBank/DDBJ whole genome shotgun (WGS) entry which is preliminary data.</text>
</comment>
<dbReference type="PANTHER" id="PTHR19288">
    <property type="entry name" value="4-NITROPHENYLPHOSPHATASE-RELATED"/>
    <property type="match status" value="1"/>
</dbReference>
<dbReference type="Gene3D" id="3.40.50.1000">
    <property type="entry name" value="HAD superfamily/HAD-like"/>
    <property type="match status" value="2"/>
</dbReference>
<reference evidence="1" key="2">
    <citation type="journal article" date="2021" name="PeerJ">
        <title>Extensive microbial diversity within the chicken gut microbiome revealed by metagenomics and culture.</title>
        <authorList>
            <person name="Gilroy R."/>
            <person name="Ravi A."/>
            <person name="Getino M."/>
            <person name="Pursley I."/>
            <person name="Horton D.L."/>
            <person name="Alikhan N.F."/>
            <person name="Baker D."/>
            <person name="Gharbi K."/>
            <person name="Hall N."/>
            <person name="Watson M."/>
            <person name="Adriaenssens E.M."/>
            <person name="Foster-Nyarko E."/>
            <person name="Jarju S."/>
            <person name="Secka A."/>
            <person name="Antonio M."/>
            <person name="Oren A."/>
            <person name="Chaudhuri R.R."/>
            <person name="La Ragione R."/>
            <person name="Hildebrand F."/>
            <person name="Pallen M.J."/>
        </authorList>
    </citation>
    <scope>NUCLEOTIDE SEQUENCE</scope>
    <source>
        <strain evidence="1">ChiW3-316</strain>
    </source>
</reference>
<dbReference type="PANTHER" id="PTHR19288:SF90">
    <property type="entry name" value="OS08G0542600 PROTEIN"/>
    <property type="match status" value="1"/>
</dbReference>
<reference evidence="1" key="1">
    <citation type="submission" date="2020-10" db="EMBL/GenBank/DDBJ databases">
        <authorList>
            <person name="Gilroy R."/>
        </authorList>
    </citation>
    <scope>NUCLEOTIDE SEQUENCE</scope>
    <source>
        <strain evidence="1">ChiW3-316</strain>
    </source>
</reference>
<dbReference type="GO" id="GO:0016791">
    <property type="term" value="F:phosphatase activity"/>
    <property type="evidence" value="ECO:0007669"/>
    <property type="project" value="TreeGrafter"/>
</dbReference>
<organism evidence="1 2">
    <name type="scientific">Candidatus Scatocola faecipullorum</name>
    <dbReference type="NCBI Taxonomy" id="2840917"/>
    <lineage>
        <taxon>Bacteria</taxon>
        <taxon>Pseudomonadati</taxon>
        <taxon>Pseudomonadota</taxon>
        <taxon>Alphaproteobacteria</taxon>
        <taxon>Rhodospirillales</taxon>
        <taxon>Rhodospirillaceae</taxon>
        <taxon>Rhodospirillaceae incertae sedis</taxon>
        <taxon>Candidatus Scatocola</taxon>
    </lineage>
</organism>
<protein>
    <submittedName>
        <fullName evidence="1">TIGR01459 family HAD-type hydrolase</fullName>
    </submittedName>
</protein>
<dbReference type="Proteomes" id="UP000824107">
    <property type="component" value="Unassembled WGS sequence"/>
</dbReference>
<dbReference type="EMBL" id="DVNC01000049">
    <property type="protein sequence ID" value="HIU53784.1"/>
    <property type="molecule type" value="Genomic_DNA"/>
</dbReference>
<dbReference type="SUPFAM" id="SSF56784">
    <property type="entry name" value="HAD-like"/>
    <property type="match status" value="1"/>
</dbReference>
<gene>
    <name evidence="1" type="ORF">IAD20_06855</name>
</gene>
<sequence length="289" mass="31030">MIKMIKPIVNISKVIEPYNTVIVGFNGVLSEGNGVKSEAVEALIQMKRAGRHIVLLSNTALRVSSLINCLHENKLPVAVFDAVVTAGEILHYKFKARQGEFAAIGSNYYKIGDARDKGVFAGLDYQPAEDISRADFIYMDAAAKQSDVIEDYLPTLEHAAGMGIPLVCAGNDTSSYKDGEICLAPGAVAEQYAVLGGKIITVGKPDAKIIAYALDGIPDVRKENVLIIGDNIATDIKGANLLGVSSALISKGVHVNFLGEGYIPDVAKTRELATNFDAYPDFVISNLRW</sequence>
<dbReference type="NCBIfam" id="TIGR01459">
    <property type="entry name" value="HAD-SF-IIA-hyp4"/>
    <property type="match status" value="1"/>
</dbReference>